<evidence type="ECO:0000259" key="13">
    <source>
        <dbReference type="Pfam" id="PF14432"/>
    </source>
</evidence>
<dbReference type="InterPro" id="IPR017853">
    <property type="entry name" value="GH"/>
</dbReference>
<organism evidence="16 17">
    <name type="scientific">Ambrosia artemisiifolia</name>
    <name type="common">Common ragweed</name>
    <dbReference type="NCBI Taxonomy" id="4212"/>
    <lineage>
        <taxon>Eukaryota</taxon>
        <taxon>Viridiplantae</taxon>
        <taxon>Streptophyta</taxon>
        <taxon>Embryophyta</taxon>
        <taxon>Tracheophyta</taxon>
        <taxon>Spermatophyta</taxon>
        <taxon>Magnoliopsida</taxon>
        <taxon>eudicotyledons</taxon>
        <taxon>Gunneridae</taxon>
        <taxon>Pentapetalae</taxon>
        <taxon>asterids</taxon>
        <taxon>campanulids</taxon>
        <taxon>Asterales</taxon>
        <taxon>Asteraceae</taxon>
        <taxon>Asteroideae</taxon>
        <taxon>Heliantheae alliance</taxon>
        <taxon>Heliantheae</taxon>
        <taxon>Ambrosia</taxon>
    </lineage>
</organism>
<dbReference type="CDD" id="cd22842">
    <property type="entry name" value="Gal_Rha_Lectin_BGal"/>
    <property type="match status" value="1"/>
</dbReference>
<feature type="repeat" description="PPR" evidence="9">
    <location>
        <begin position="691"/>
        <end position="721"/>
    </location>
</feature>
<dbReference type="Gene3D" id="1.25.40.10">
    <property type="entry name" value="Tetratricopeptide repeat domain"/>
    <property type="match status" value="3"/>
</dbReference>
<keyword evidence="7 10" id="KW-0378">Hydrolase</keyword>
<dbReference type="GO" id="GO:0005975">
    <property type="term" value="P:carbohydrate metabolic process"/>
    <property type="evidence" value="ECO:0007669"/>
    <property type="project" value="InterPro"/>
</dbReference>
<evidence type="ECO:0000256" key="4">
    <source>
        <dbReference type="ARBA" id="ARBA00012756"/>
    </source>
</evidence>
<keyword evidence="5" id="KW-0732">Signal</keyword>
<dbReference type="InterPro" id="IPR041392">
    <property type="entry name" value="GHD"/>
</dbReference>
<dbReference type="EC" id="3.2.1.23" evidence="4 10"/>
<evidence type="ECO:0000259" key="15">
    <source>
        <dbReference type="Pfam" id="PF21467"/>
    </source>
</evidence>
<evidence type="ECO:0000256" key="9">
    <source>
        <dbReference type="PROSITE-ProRule" id="PRU00708"/>
    </source>
</evidence>
<dbReference type="InterPro" id="IPR046848">
    <property type="entry name" value="E_motif"/>
</dbReference>
<dbReference type="InterPro" id="IPR008979">
    <property type="entry name" value="Galactose-bd-like_sf"/>
</dbReference>
<protein>
    <recommendedName>
        <fullName evidence="4 10">Beta-galactosidase</fullName>
        <ecNumber evidence="4 10">3.2.1.23</ecNumber>
    </recommendedName>
</protein>
<dbReference type="InterPro" id="IPR001944">
    <property type="entry name" value="Glycoside_Hdrlase_35"/>
</dbReference>
<proteinExistence type="inferred from homology"/>
<dbReference type="FunFam" id="1.25.40.10:FF:000553">
    <property type="entry name" value="Pentatricopeptide repeat-containing protein, mitochondrial"/>
    <property type="match status" value="1"/>
</dbReference>
<keyword evidence="17" id="KW-1185">Reference proteome</keyword>
<dbReference type="SUPFAM" id="SSF48452">
    <property type="entry name" value="TPR-like"/>
    <property type="match status" value="1"/>
</dbReference>
<evidence type="ECO:0000256" key="7">
    <source>
        <dbReference type="ARBA" id="ARBA00022801"/>
    </source>
</evidence>
<dbReference type="Gene3D" id="3.20.20.80">
    <property type="entry name" value="Glycosidases"/>
    <property type="match status" value="1"/>
</dbReference>
<name>A0AAD5CF32_AMBAR</name>
<dbReference type="SUPFAM" id="SSF51445">
    <property type="entry name" value="(Trans)glycosidases"/>
    <property type="match status" value="1"/>
</dbReference>
<comment type="similarity">
    <text evidence="3 11">Belongs to the glycosyl hydrolase 35 family.</text>
</comment>
<dbReference type="Pfam" id="PF21467">
    <property type="entry name" value="BetaGal_gal-bd"/>
    <property type="match status" value="1"/>
</dbReference>
<evidence type="ECO:0000256" key="3">
    <source>
        <dbReference type="ARBA" id="ARBA00009809"/>
    </source>
</evidence>
<dbReference type="Pfam" id="PF14432">
    <property type="entry name" value="DYW_deaminase"/>
    <property type="match status" value="1"/>
</dbReference>
<comment type="caution">
    <text evidence="16">The sequence shown here is derived from an EMBL/GenBank/DDBJ whole genome shotgun (WGS) entry which is preliminary data.</text>
</comment>
<dbReference type="PROSITE" id="PS51375">
    <property type="entry name" value="PPR"/>
    <property type="match status" value="3"/>
</dbReference>
<gene>
    <name evidence="16" type="ORF">M8C21_010772</name>
</gene>
<dbReference type="FunFam" id="3.20.20.80:FF:000006">
    <property type="entry name" value="Beta-galactosidase"/>
    <property type="match status" value="1"/>
</dbReference>
<feature type="repeat" description="PPR" evidence="9">
    <location>
        <begin position="722"/>
        <end position="752"/>
    </location>
</feature>
<dbReference type="FunFam" id="2.60.120.260:FF:000142">
    <property type="entry name" value="Beta-galactosidase"/>
    <property type="match status" value="1"/>
</dbReference>
<dbReference type="FunFam" id="1.25.40.10:FF:001074">
    <property type="entry name" value="Pentatricopeptide repeat-containing protein, mitochondrial"/>
    <property type="match status" value="1"/>
</dbReference>
<dbReference type="InterPro" id="IPR019801">
    <property type="entry name" value="Glyco_hydro_35_CS"/>
</dbReference>
<evidence type="ECO:0000256" key="11">
    <source>
        <dbReference type="RuleBase" id="RU003679"/>
    </source>
</evidence>
<sequence length="1086" mass="122058">MWPSLIDNAKQGGLDVIQTYVFWNLHEPQPGQYDFTGRNDIVSFIKQVQQQGLYVSLRIGPFIEAEWSYGYVKCRKSFTMNLSFRGLPFWLHDVPGIVFRTNNEPFKLYMQNFTTKIVDMMKAENLFASQGGPIILSQIENEYQNIEGAFHEDGSRYVNWTAQMAVGQNTGEPWMMCKQEDAPDPVINSCNGMRCDETWKGPNSPNKPSIWTENWTSFLQGFGEDTYMRSAQDQAFHTTMFIIKMNGTFYHGGTNFGRTTASFIITGYYDQAPLDEYGIIRQPKYGHLKDMHTALKQCSQTLLYGNLTIEHLGDNQDAYVYTGDASECAAFLVNNSSKDGVELVFRNTSYTLPSKSVSILPDCENVVFNTGMVNTQVSTRSMQPVITFDSSQQWQAYSEAVPEFDQTSLRSDTLLEQINTTKDTTDYLWYTMRMDLNTSEAQYMFRVSSLGHVLRAYVNGALVGSAHGTRKVTNFTFENTTSLPPGINNISFLSIMVGLPDSGAFMERRSAGLREVLIQDLNFTSSPWGYQVGLLGEMLSIYTDEGSSNVSWSQYQNPSTLTWYKFNNTTMFDEPEGTEPVALNLGSMGKGQAWINGQNTVSIDKVCGRVSDSHPARVNSLEVPNHYQGKLRPQIHLQCPNKRIISKIVFASHGNPSGDCDNYSIGKCHSSNSQQVVEKAYQLFDEMPERNNVSWNVMISGYAATGDMIAAEKLFRNAPAKCVVAWTAMVTGYMKCKKVDLAEKLFDEMTERNLVTWNTMVSGYVENGRADDGLKVFRTMVKTRVKPNSSTISSVLLGCSNLSSLKLGYAQHGEGDKALLLFDTMKKERVKPDWITFIGVLTACNHAGLVTRGIQYFDSMQRDYKIKPRPDHYTCMVDLLGRAGKFVEALNLIKAMPFKPYPAIFGTLLGACRVHKNLELAEYAARNLLECDPSSAAGYVQLANVYAAMRKWDCVSNVRRSMKDNKVIKFPGYSWIEVMNGVHEFRSGDRIHPELALIHEKLNQLEKKMKVAGYIPVLEFALHDVGDQLKEKLLLWHSEKLAIAYGLIKMAPGVPIRVFKNLRADNVAWASGLGLELVAGDLAEEV</sequence>
<evidence type="ECO:0000256" key="2">
    <source>
        <dbReference type="ARBA" id="ARBA00006643"/>
    </source>
</evidence>
<dbReference type="InterPro" id="IPR032867">
    <property type="entry name" value="DYW_dom"/>
</dbReference>
<dbReference type="Pfam" id="PF17834">
    <property type="entry name" value="GHD"/>
    <property type="match status" value="1"/>
</dbReference>
<dbReference type="PANTHER" id="PTHR23421">
    <property type="entry name" value="BETA-GALACTOSIDASE RELATED"/>
    <property type="match status" value="1"/>
</dbReference>
<feature type="domain" description="Beta-galactosidase galactose-binding" evidence="15">
    <location>
        <begin position="561"/>
        <end position="600"/>
    </location>
</feature>
<dbReference type="InterPro" id="IPR002885">
    <property type="entry name" value="PPR_rpt"/>
</dbReference>
<dbReference type="Pfam" id="PF01301">
    <property type="entry name" value="Glyco_hydro_35"/>
    <property type="match status" value="1"/>
</dbReference>
<dbReference type="Pfam" id="PF20431">
    <property type="entry name" value="E_motif"/>
    <property type="match status" value="1"/>
</dbReference>
<feature type="domain" description="DYW" evidence="13">
    <location>
        <begin position="1013"/>
        <end position="1064"/>
    </location>
</feature>
<dbReference type="GO" id="GO:0004565">
    <property type="term" value="F:beta-galactosidase activity"/>
    <property type="evidence" value="ECO:0007669"/>
    <property type="project" value="UniProtKB-EC"/>
</dbReference>
<evidence type="ECO:0000313" key="16">
    <source>
        <dbReference type="EMBL" id="KAI7739429.1"/>
    </source>
</evidence>
<evidence type="ECO:0000256" key="8">
    <source>
        <dbReference type="ARBA" id="ARBA00023295"/>
    </source>
</evidence>
<evidence type="ECO:0000313" key="17">
    <source>
        <dbReference type="Proteomes" id="UP001206925"/>
    </source>
</evidence>
<dbReference type="InterPro" id="IPR011990">
    <property type="entry name" value="TPR-like_helical_dom_sf"/>
</dbReference>
<dbReference type="Pfam" id="PF13041">
    <property type="entry name" value="PPR_2"/>
    <property type="match status" value="1"/>
</dbReference>
<feature type="domain" description="Glycoside hydrolase 35 catalytic" evidence="12">
    <location>
        <begin position="1"/>
        <end position="294"/>
    </location>
</feature>
<feature type="repeat" description="PPR" evidence="9">
    <location>
        <begin position="753"/>
        <end position="787"/>
    </location>
</feature>
<dbReference type="EMBL" id="JAMZMK010008628">
    <property type="protein sequence ID" value="KAI7739429.1"/>
    <property type="molecule type" value="Genomic_DNA"/>
</dbReference>
<dbReference type="AlphaFoldDB" id="A0AAD5CF32"/>
<dbReference type="PRINTS" id="PR00742">
    <property type="entry name" value="GLHYDRLASE35"/>
</dbReference>
<evidence type="ECO:0000256" key="6">
    <source>
        <dbReference type="ARBA" id="ARBA00022737"/>
    </source>
</evidence>
<keyword evidence="6" id="KW-0677">Repeat</keyword>
<dbReference type="SUPFAM" id="SSF49785">
    <property type="entry name" value="Galactose-binding domain-like"/>
    <property type="match status" value="2"/>
</dbReference>
<dbReference type="InterPro" id="IPR031330">
    <property type="entry name" value="Gly_Hdrlase_35_cat"/>
</dbReference>
<dbReference type="NCBIfam" id="TIGR00756">
    <property type="entry name" value="PPR"/>
    <property type="match status" value="3"/>
</dbReference>
<keyword evidence="8 10" id="KW-0326">Glycosidase</keyword>
<evidence type="ECO:0000256" key="1">
    <source>
        <dbReference type="ARBA" id="ARBA00001412"/>
    </source>
</evidence>
<dbReference type="InterPro" id="IPR048913">
    <property type="entry name" value="BetaGal_gal-bd"/>
</dbReference>
<dbReference type="Proteomes" id="UP001206925">
    <property type="component" value="Unassembled WGS sequence"/>
</dbReference>
<evidence type="ECO:0000256" key="5">
    <source>
        <dbReference type="ARBA" id="ARBA00022729"/>
    </source>
</evidence>
<dbReference type="Pfam" id="PF01535">
    <property type="entry name" value="PPR"/>
    <property type="match status" value="3"/>
</dbReference>
<evidence type="ECO:0000259" key="12">
    <source>
        <dbReference type="Pfam" id="PF01301"/>
    </source>
</evidence>
<reference evidence="16" key="1">
    <citation type="submission" date="2022-06" db="EMBL/GenBank/DDBJ databases">
        <title>Uncovering the hologenomic basis of an extraordinary plant invasion.</title>
        <authorList>
            <person name="Bieker V.C."/>
            <person name="Martin M.D."/>
            <person name="Gilbert T."/>
            <person name="Hodgins K."/>
            <person name="Battlay P."/>
            <person name="Petersen B."/>
            <person name="Wilson J."/>
        </authorList>
    </citation>
    <scope>NUCLEOTIDE SEQUENCE</scope>
    <source>
        <strain evidence="16">AA19_3_7</strain>
        <tissue evidence="16">Leaf</tissue>
    </source>
</reference>
<evidence type="ECO:0000259" key="14">
    <source>
        <dbReference type="Pfam" id="PF17834"/>
    </source>
</evidence>
<comment type="catalytic activity">
    <reaction evidence="1 10">
        <text>Hydrolysis of terminal non-reducing beta-D-galactose residues in beta-D-galactosides.</text>
        <dbReference type="EC" id="3.2.1.23"/>
    </reaction>
</comment>
<accession>A0AAD5CF32</accession>
<evidence type="ECO:0000256" key="10">
    <source>
        <dbReference type="RuleBase" id="RU000675"/>
    </source>
</evidence>
<comment type="similarity">
    <text evidence="2">Belongs to the PPR family. PCMP-H subfamily.</text>
</comment>
<dbReference type="GO" id="GO:0008270">
    <property type="term" value="F:zinc ion binding"/>
    <property type="evidence" value="ECO:0007669"/>
    <property type="project" value="InterPro"/>
</dbReference>
<dbReference type="PROSITE" id="PS01182">
    <property type="entry name" value="GLYCOSYL_HYDROL_F35"/>
    <property type="match status" value="1"/>
</dbReference>
<feature type="domain" description="Beta-galactosidase beta-sandwich" evidence="14">
    <location>
        <begin position="318"/>
        <end position="371"/>
    </location>
</feature>